<evidence type="ECO:0000259" key="1">
    <source>
        <dbReference type="SMART" id="SM00065"/>
    </source>
</evidence>
<proteinExistence type="predicted"/>
<dbReference type="InterPro" id="IPR029016">
    <property type="entry name" value="GAF-like_dom_sf"/>
</dbReference>
<dbReference type="EMBL" id="JAMPKK010000004">
    <property type="protein sequence ID" value="MEP0863530.1"/>
    <property type="molecule type" value="Genomic_DNA"/>
</dbReference>
<protein>
    <submittedName>
        <fullName evidence="2">GAF domain-containing protein</fullName>
    </submittedName>
</protein>
<reference evidence="2 3" key="1">
    <citation type="submission" date="2022-04" db="EMBL/GenBank/DDBJ databases">
        <title>Positive selection, recombination, and allopatry shape intraspecific diversity of widespread and dominant cyanobacteria.</title>
        <authorList>
            <person name="Wei J."/>
            <person name="Shu W."/>
            <person name="Hu C."/>
        </authorList>
    </citation>
    <scope>NUCLEOTIDE SEQUENCE [LARGE SCALE GENOMIC DNA]</scope>
    <source>
        <strain evidence="2 3">GB2-A5</strain>
    </source>
</reference>
<dbReference type="SMART" id="SM00065">
    <property type="entry name" value="GAF"/>
    <property type="match status" value="1"/>
</dbReference>
<comment type="caution">
    <text evidence="2">The sequence shown here is derived from an EMBL/GenBank/DDBJ whole genome shotgun (WGS) entry which is preliminary data.</text>
</comment>
<dbReference type="InterPro" id="IPR003018">
    <property type="entry name" value="GAF"/>
</dbReference>
<evidence type="ECO:0000313" key="2">
    <source>
        <dbReference type="EMBL" id="MEP0863530.1"/>
    </source>
</evidence>
<feature type="domain" description="GAF" evidence="1">
    <location>
        <begin position="212"/>
        <end position="352"/>
    </location>
</feature>
<name>A0ABV0JJC6_9CYAN</name>
<dbReference type="SUPFAM" id="SSF55781">
    <property type="entry name" value="GAF domain-like"/>
    <property type="match status" value="1"/>
</dbReference>
<dbReference type="Pfam" id="PF01590">
    <property type="entry name" value="GAF"/>
    <property type="match status" value="1"/>
</dbReference>
<keyword evidence="3" id="KW-1185">Reference proteome</keyword>
<evidence type="ECO:0000313" key="3">
    <source>
        <dbReference type="Proteomes" id="UP001442494"/>
    </source>
</evidence>
<dbReference type="Pfam" id="PF10069">
    <property type="entry name" value="DICT"/>
    <property type="match status" value="1"/>
</dbReference>
<dbReference type="InterPro" id="IPR019278">
    <property type="entry name" value="DICT_dom"/>
</dbReference>
<accession>A0ABV0JJC6</accession>
<dbReference type="RefSeq" id="WP_190422117.1">
    <property type="nucleotide sequence ID" value="NZ_JAMPKK010000004.1"/>
</dbReference>
<dbReference type="Gene3D" id="3.30.450.40">
    <property type="match status" value="1"/>
</dbReference>
<organism evidence="2 3">
    <name type="scientific">Funiculus sociatus GB2-A5</name>
    <dbReference type="NCBI Taxonomy" id="2933946"/>
    <lineage>
        <taxon>Bacteria</taxon>
        <taxon>Bacillati</taxon>
        <taxon>Cyanobacteriota</taxon>
        <taxon>Cyanophyceae</taxon>
        <taxon>Coleofasciculales</taxon>
        <taxon>Coleofasciculaceae</taxon>
        <taxon>Funiculus</taxon>
    </lineage>
</organism>
<dbReference type="Proteomes" id="UP001442494">
    <property type="component" value="Unassembled WGS sequence"/>
</dbReference>
<gene>
    <name evidence="2" type="ORF">NDI37_03505</name>
</gene>
<sequence>MDISLFRSVASQYQHIRRVNTVSMMNVISHQIEDQVIQHKLSVDFYAGFQKFSNFPDQLRRYSRLGAICRRVYVFGIADSEPPSIPGVEFIEISPSSVLSREWFLLVNTSSFWTTLVAQEVDGRDITTGGRRFDGLWSFDEQVVDRISLLISQVMESSYQPIRKRNYEQQNIHISDISSRMLSMLEQVVLNNQRRRVHLRTLQQFAETSSNNPDNLLEDTAEILHSIFGATGVVIAGLNPSKEDYSVCAVAGDANGKGWKMPVSEGLIGRAIHQARLIQVASVRQRHESDPLLPTAKALIAAPIIEGQVYGAIAIGNTESNQWDEDDGQTLMAIARMLAIHLRQIDNSVSDPTEQLSTHELQQAVVEQQEAVVHLLTLQKKLRSLGNLTPIQLEVLRHMNKHFGKLVAQIKIARNLMRK</sequence>